<protein>
    <submittedName>
        <fullName evidence="1">Uncharacterized protein</fullName>
    </submittedName>
</protein>
<comment type="caution">
    <text evidence="1">The sequence shown here is derived from an EMBL/GenBank/DDBJ whole genome shotgun (WGS) entry which is preliminary data.</text>
</comment>
<proteinExistence type="predicted"/>
<dbReference type="Proteomes" id="UP000660380">
    <property type="component" value="Unassembled WGS sequence"/>
</dbReference>
<sequence length="98" mass="10738">MLLAWKFISRWFCASSNNNRTKAVDFTEPGRPLKSTCSGAYFRNPSRTLKTSLSSLASRNCSFSGLTVSGLSAIACKSNNKDFLTFLSNLLPTTFVSV</sequence>
<evidence type="ECO:0000313" key="1">
    <source>
        <dbReference type="EMBL" id="MBD2608657.1"/>
    </source>
</evidence>
<reference evidence="1 2" key="1">
    <citation type="journal article" date="2020" name="ISME J.">
        <title>Comparative genomics reveals insights into cyanobacterial evolution and habitat adaptation.</title>
        <authorList>
            <person name="Chen M.Y."/>
            <person name="Teng W.K."/>
            <person name="Zhao L."/>
            <person name="Hu C.X."/>
            <person name="Zhou Y.K."/>
            <person name="Han B.P."/>
            <person name="Song L.R."/>
            <person name="Shu W.S."/>
        </authorList>
    </citation>
    <scope>NUCLEOTIDE SEQUENCE [LARGE SCALE GENOMIC DNA]</scope>
    <source>
        <strain evidence="1 2">FACHB-248</strain>
    </source>
</reference>
<dbReference type="RefSeq" id="WP_186227731.1">
    <property type="nucleotide sequence ID" value="NZ_JACJTA010000103.1"/>
</dbReference>
<organism evidence="1 2">
    <name type="scientific">Scytonema hofmannii FACHB-248</name>
    <dbReference type="NCBI Taxonomy" id="1842502"/>
    <lineage>
        <taxon>Bacteria</taxon>
        <taxon>Bacillati</taxon>
        <taxon>Cyanobacteriota</taxon>
        <taxon>Cyanophyceae</taxon>
        <taxon>Nostocales</taxon>
        <taxon>Scytonemataceae</taxon>
        <taxon>Scytonema</taxon>
    </lineage>
</organism>
<keyword evidence="2" id="KW-1185">Reference proteome</keyword>
<gene>
    <name evidence="1" type="ORF">H6G81_30115</name>
</gene>
<accession>A0ABR8GYP2</accession>
<evidence type="ECO:0000313" key="2">
    <source>
        <dbReference type="Proteomes" id="UP000660380"/>
    </source>
</evidence>
<name>A0ABR8GYP2_9CYAN</name>
<dbReference type="EMBL" id="JACJTA010000103">
    <property type="protein sequence ID" value="MBD2608657.1"/>
    <property type="molecule type" value="Genomic_DNA"/>
</dbReference>